<dbReference type="Proteomes" id="UP001140087">
    <property type="component" value="Unassembled WGS sequence"/>
</dbReference>
<accession>A0ACC1LEU0</accession>
<protein>
    <submittedName>
        <fullName evidence="1">Uncharacterized protein</fullName>
    </submittedName>
</protein>
<proteinExistence type="predicted"/>
<keyword evidence="2" id="KW-1185">Reference proteome</keyword>
<comment type="caution">
    <text evidence="1">The sequence shown here is derived from an EMBL/GenBank/DDBJ whole genome shotgun (WGS) entry which is preliminary data.</text>
</comment>
<reference evidence="1" key="1">
    <citation type="submission" date="2022-07" db="EMBL/GenBank/DDBJ databases">
        <title>Phylogenomic reconstructions and comparative analyses of Kickxellomycotina fungi.</title>
        <authorList>
            <person name="Reynolds N.K."/>
            <person name="Stajich J.E."/>
            <person name="Barry K."/>
            <person name="Grigoriev I.V."/>
            <person name="Crous P."/>
            <person name="Smith M.E."/>
        </authorList>
    </citation>
    <scope>NUCLEOTIDE SEQUENCE</scope>
    <source>
        <strain evidence="1">BCRC 34780</strain>
    </source>
</reference>
<gene>
    <name evidence="1" type="ORF">H4R21_000997</name>
</gene>
<name>A0ACC1LEU0_9FUNG</name>
<evidence type="ECO:0000313" key="2">
    <source>
        <dbReference type="Proteomes" id="UP001140087"/>
    </source>
</evidence>
<dbReference type="EMBL" id="JANBUN010000176">
    <property type="protein sequence ID" value="KAJ2806119.1"/>
    <property type="molecule type" value="Genomic_DNA"/>
</dbReference>
<organism evidence="1 2">
    <name type="scientific">Coemansia helicoidea</name>
    <dbReference type="NCBI Taxonomy" id="1286919"/>
    <lineage>
        <taxon>Eukaryota</taxon>
        <taxon>Fungi</taxon>
        <taxon>Fungi incertae sedis</taxon>
        <taxon>Zoopagomycota</taxon>
        <taxon>Kickxellomycotina</taxon>
        <taxon>Kickxellomycetes</taxon>
        <taxon>Kickxellales</taxon>
        <taxon>Kickxellaceae</taxon>
        <taxon>Coemansia</taxon>
    </lineage>
</organism>
<evidence type="ECO:0000313" key="1">
    <source>
        <dbReference type="EMBL" id="KAJ2806119.1"/>
    </source>
</evidence>
<sequence length="157" mass="16398">MGMKSNRRKRKYAVDVPDPEAGGATAAADPAQTAPPLAVRITSHGKTSGYVRHINTVLEEAPLRLHAEGAAVCKLVTVVETVKRSGHAGLTASLAVGDGKRGKLPLPAPDSAEEANKRTRGMYGRKLEAQPPPAPAVDEDGAASTDGVWMEATLRIA</sequence>